<evidence type="ECO:0000256" key="3">
    <source>
        <dbReference type="ARBA" id="ARBA00006958"/>
    </source>
</evidence>
<gene>
    <name evidence="10" type="ORF">HPB51_018454</name>
</gene>
<evidence type="ECO:0000256" key="6">
    <source>
        <dbReference type="ARBA" id="ARBA00022801"/>
    </source>
</evidence>
<dbReference type="GO" id="GO:0046872">
    <property type="term" value="F:metal ion binding"/>
    <property type="evidence" value="ECO:0007669"/>
    <property type="project" value="UniProtKB-KW"/>
</dbReference>
<evidence type="ECO:0000259" key="9">
    <source>
        <dbReference type="Pfam" id="PF13359"/>
    </source>
</evidence>
<dbReference type="GO" id="GO:0005634">
    <property type="term" value="C:nucleus"/>
    <property type="evidence" value="ECO:0007669"/>
    <property type="project" value="UniProtKB-SubCell"/>
</dbReference>
<reference evidence="10" key="2">
    <citation type="submission" date="2021-09" db="EMBL/GenBank/DDBJ databases">
        <authorList>
            <person name="Jia N."/>
            <person name="Wang J."/>
            <person name="Shi W."/>
            <person name="Du L."/>
            <person name="Sun Y."/>
            <person name="Zhan W."/>
            <person name="Jiang J."/>
            <person name="Wang Q."/>
            <person name="Zhang B."/>
            <person name="Ji P."/>
            <person name="Sakyi L.B."/>
            <person name="Cui X."/>
            <person name="Yuan T."/>
            <person name="Jiang B."/>
            <person name="Yang W."/>
            <person name="Lam T.T.-Y."/>
            <person name="Chang Q."/>
            <person name="Ding S."/>
            <person name="Wang X."/>
            <person name="Zhu J."/>
            <person name="Ruan X."/>
            <person name="Zhao L."/>
            <person name="Wei J."/>
            <person name="Que T."/>
            <person name="Du C."/>
            <person name="Cheng J."/>
            <person name="Dai P."/>
            <person name="Han X."/>
            <person name="Huang E."/>
            <person name="Gao Y."/>
            <person name="Liu J."/>
            <person name="Shao H."/>
            <person name="Ye R."/>
            <person name="Li L."/>
            <person name="Wei W."/>
            <person name="Wang X."/>
            <person name="Wang C."/>
            <person name="Huo Q."/>
            <person name="Li W."/>
            <person name="Guo W."/>
            <person name="Chen H."/>
            <person name="Chen S."/>
            <person name="Zhou L."/>
            <person name="Zhou L."/>
            <person name="Ni X."/>
            <person name="Tian J."/>
            <person name="Zhou Y."/>
            <person name="Sheng Y."/>
            <person name="Liu T."/>
            <person name="Pan Y."/>
            <person name="Xia L."/>
            <person name="Li J."/>
            <person name="Zhao F."/>
            <person name="Cao W."/>
        </authorList>
    </citation>
    <scope>NUCLEOTIDE SEQUENCE</scope>
    <source>
        <strain evidence="10">Rmic-2018</strain>
        <tissue evidence="10">Larvae</tissue>
    </source>
</reference>
<feature type="chain" id="PRO_5039936960" description="DDE Tnp4 domain-containing protein" evidence="8">
    <location>
        <begin position="22"/>
        <end position="575"/>
    </location>
</feature>
<dbReference type="GO" id="GO:0004518">
    <property type="term" value="F:nuclease activity"/>
    <property type="evidence" value="ECO:0007669"/>
    <property type="project" value="UniProtKB-KW"/>
</dbReference>
<keyword evidence="6" id="KW-0378">Hydrolase</keyword>
<dbReference type="InterPro" id="IPR027806">
    <property type="entry name" value="HARBI1_dom"/>
</dbReference>
<sequence>MLSSEQEAALLLALLASSSLAMHKEEEKTSLKQRRRQLRCWVRPALQERANLGQANKLLPLLRDRDVEFYRQYIRMPPRTFDTLLHLVKHHIEKKDTNFRKAISPEHRLAQTLRFLAAGKTLRCSSFNFLNGRSTACYIVSTVCQVLWDVLGPIYVARPSSAGEWLQIAKEFEESWNMPHCVGAIDGKHTKSGSEDYNYKHFFSKSMLAVSDACYRFIYVEIGHHGSNSDGGVFSESQLPHIIFSKNEGFPPDAPLGNIGRIPFYLVGDEAFPLKTYLMRPYPRKVNKRIFNYRLSRARRVIENAFGIMAQRWRILRRSFKAKDDNIRRIISACVVLHNFMMKEWETSRCAYCSPGTADQVDWQGNITEGNWRADDTSSAALPSLPKTGCHATRFAYEMRDLLAKHFITNGKVPWQESKIMDTRLYSALRRAEEEGDGPCGRPSVAAPTISSRLACLPKVRKNAVAWSPETRGRRSTGETMGTVASAPPLADMHRVLADTTAVMNEIAQPPPKYRPAQRCDLCSPSSTLTLAIKTKAIYPVFTLNLVATTNTKVSAEAELHARWAVSSHLNQNFR</sequence>
<keyword evidence="11" id="KW-1185">Reference proteome</keyword>
<dbReference type="InterPro" id="IPR045249">
    <property type="entry name" value="HARBI1-like"/>
</dbReference>
<keyword evidence="8" id="KW-0732">Signal</keyword>
<evidence type="ECO:0000256" key="7">
    <source>
        <dbReference type="ARBA" id="ARBA00023242"/>
    </source>
</evidence>
<evidence type="ECO:0000313" key="10">
    <source>
        <dbReference type="EMBL" id="KAH8019227.1"/>
    </source>
</evidence>
<dbReference type="VEuPathDB" id="VectorBase:LOC119177314"/>
<keyword evidence="5" id="KW-0479">Metal-binding</keyword>
<comment type="cofactor">
    <cofactor evidence="1">
        <name>a divalent metal cation</name>
        <dbReference type="ChEBI" id="CHEBI:60240"/>
    </cofactor>
</comment>
<keyword evidence="4" id="KW-0540">Nuclease</keyword>
<feature type="signal peptide" evidence="8">
    <location>
        <begin position="1"/>
        <end position="21"/>
    </location>
</feature>
<dbReference type="EMBL" id="JABSTU010000010">
    <property type="protein sequence ID" value="KAH8019227.1"/>
    <property type="molecule type" value="Genomic_DNA"/>
</dbReference>
<comment type="subcellular location">
    <subcellularLocation>
        <location evidence="2">Nucleus</location>
    </subcellularLocation>
</comment>
<comment type="caution">
    <text evidence="10">The sequence shown here is derived from an EMBL/GenBank/DDBJ whole genome shotgun (WGS) entry which is preliminary data.</text>
</comment>
<dbReference type="GO" id="GO:0016787">
    <property type="term" value="F:hydrolase activity"/>
    <property type="evidence" value="ECO:0007669"/>
    <property type="project" value="UniProtKB-KW"/>
</dbReference>
<dbReference type="Pfam" id="PF13359">
    <property type="entry name" value="DDE_Tnp_4"/>
    <property type="match status" value="1"/>
</dbReference>
<protein>
    <recommendedName>
        <fullName evidence="9">DDE Tnp4 domain-containing protein</fullName>
    </recommendedName>
</protein>
<evidence type="ECO:0000256" key="2">
    <source>
        <dbReference type="ARBA" id="ARBA00004123"/>
    </source>
</evidence>
<organism evidence="10 11">
    <name type="scientific">Rhipicephalus microplus</name>
    <name type="common">Cattle tick</name>
    <name type="synonym">Boophilus microplus</name>
    <dbReference type="NCBI Taxonomy" id="6941"/>
    <lineage>
        <taxon>Eukaryota</taxon>
        <taxon>Metazoa</taxon>
        <taxon>Ecdysozoa</taxon>
        <taxon>Arthropoda</taxon>
        <taxon>Chelicerata</taxon>
        <taxon>Arachnida</taxon>
        <taxon>Acari</taxon>
        <taxon>Parasitiformes</taxon>
        <taxon>Ixodida</taxon>
        <taxon>Ixodoidea</taxon>
        <taxon>Ixodidae</taxon>
        <taxon>Rhipicephalinae</taxon>
        <taxon>Rhipicephalus</taxon>
        <taxon>Boophilus</taxon>
    </lineage>
</organism>
<comment type="similarity">
    <text evidence="3">Belongs to the HARBI1 family.</text>
</comment>
<feature type="domain" description="DDE Tnp4" evidence="9">
    <location>
        <begin position="197"/>
        <end position="339"/>
    </location>
</feature>
<dbReference type="AlphaFoldDB" id="A0A9J6DB46"/>
<evidence type="ECO:0000256" key="1">
    <source>
        <dbReference type="ARBA" id="ARBA00001968"/>
    </source>
</evidence>
<dbReference type="PANTHER" id="PTHR22930">
    <property type="match status" value="1"/>
</dbReference>
<evidence type="ECO:0000256" key="5">
    <source>
        <dbReference type="ARBA" id="ARBA00022723"/>
    </source>
</evidence>
<accession>A0A9J6DB46</accession>
<dbReference type="PANTHER" id="PTHR22930:SF269">
    <property type="entry name" value="NUCLEASE HARBI1-LIKE PROTEIN"/>
    <property type="match status" value="1"/>
</dbReference>
<dbReference type="VEuPathDB" id="VectorBase:LOC119169420"/>
<keyword evidence="7" id="KW-0539">Nucleus</keyword>
<reference evidence="10" key="1">
    <citation type="journal article" date="2020" name="Cell">
        <title>Large-Scale Comparative Analyses of Tick Genomes Elucidate Their Genetic Diversity and Vector Capacities.</title>
        <authorList>
            <consortium name="Tick Genome and Microbiome Consortium (TIGMIC)"/>
            <person name="Jia N."/>
            <person name="Wang J."/>
            <person name="Shi W."/>
            <person name="Du L."/>
            <person name="Sun Y."/>
            <person name="Zhan W."/>
            <person name="Jiang J.F."/>
            <person name="Wang Q."/>
            <person name="Zhang B."/>
            <person name="Ji P."/>
            <person name="Bell-Sakyi L."/>
            <person name="Cui X.M."/>
            <person name="Yuan T.T."/>
            <person name="Jiang B.G."/>
            <person name="Yang W.F."/>
            <person name="Lam T.T."/>
            <person name="Chang Q.C."/>
            <person name="Ding S.J."/>
            <person name="Wang X.J."/>
            <person name="Zhu J.G."/>
            <person name="Ruan X.D."/>
            <person name="Zhao L."/>
            <person name="Wei J.T."/>
            <person name="Ye R.Z."/>
            <person name="Que T.C."/>
            <person name="Du C.H."/>
            <person name="Zhou Y.H."/>
            <person name="Cheng J.X."/>
            <person name="Dai P.F."/>
            <person name="Guo W.B."/>
            <person name="Han X.H."/>
            <person name="Huang E.J."/>
            <person name="Li L.F."/>
            <person name="Wei W."/>
            <person name="Gao Y.C."/>
            <person name="Liu J.Z."/>
            <person name="Shao H.Z."/>
            <person name="Wang X."/>
            <person name="Wang C.C."/>
            <person name="Yang T.C."/>
            <person name="Huo Q.B."/>
            <person name="Li W."/>
            <person name="Chen H.Y."/>
            <person name="Chen S.E."/>
            <person name="Zhou L.G."/>
            <person name="Ni X.B."/>
            <person name="Tian J.H."/>
            <person name="Sheng Y."/>
            <person name="Liu T."/>
            <person name="Pan Y.S."/>
            <person name="Xia L.Y."/>
            <person name="Li J."/>
            <person name="Zhao F."/>
            <person name="Cao W.C."/>
        </authorList>
    </citation>
    <scope>NUCLEOTIDE SEQUENCE</scope>
    <source>
        <strain evidence="10">Rmic-2018</strain>
    </source>
</reference>
<evidence type="ECO:0000313" key="11">
    <source>
        <dbReference type="Proteomes" id="UP000821866"/>
    </source>
</evidence>
<evidence type="ECO:0000256" key="4">
    <source>
        <dbReference type="ARBA" id="ARBA00022722"/>
    </source>
</evidence>
<dbReference type="Proteomes" id="UP000821866">
    <property type="component" value="Chromosome 8"/>
</dbReference>
<evidence type="ECO:0000256" key="8">
    <source>
        <dbReference type="SAM" id="SignalP"/>
    </source>
</evidence>
<proteinExistence type="inferred from homology"/>
<name>A0A9J6DB46_RHIMP</name>